<protein>
    <submittedName>
        <fullName evidence="1 3">Uncharacterized protein</fullName>
    </submittedName>
</protein>
<dbReference type="OrthoDB" id="1880037at2759"/>
<reference evidence="1 4" key="1">
    <citation type="journal article" date="2011" name="Nature">
        <title>The Medicago genome provides insight into the evolution of rhizobial symbioses.</title>
        <authorList>
            <person name="Young N.D."/>
            <person name="Debelle F."/>
            <person name="Oldroyd G.E."/>
            <person name="Geurts R."/>
            <person name="Cannon S.B."/>
            <person name="Udvardi M.K."/>
            <person name="Benedito V.A."/>
            <person name="Mayer K.F."/>
            <person name="Gouzy J."/>
            <person name="Schoof H."/>
            <person name="Van de Peer Y."/>
            <person name="Proost S."/>
            <person name="Cook D.R."/>
            <person name="Meyers B.C."/>
            <person name="Spannagl M."/>
            <person name="Cheung F."/>
            <person name="De Mita S."/>
            <person name="Krishnakumar V."/>
            <person name="Gundlach H."/>
            <person name="Zhou S."/>
            <person name="Mudge J."/>
            <person name="Bharti A.K."/>
            <person name="Murray J.D."/>
            <person name="Naoumkina M.A."/>
            <person name="Rosen B."/>
            <person name="Silverstein K.A."/>
            <person name="Tang H."/>
            <person name="Rombauts S."/>
            <person name="Zhao P.X."/>
            <person name="Zhou P."/>
            <person name="Barbe V."/>
            <person name="Bardou P."/>
            <person name="Bechner M."/>
            <person name="Bellec A."/>
            <person name="Berger A."/>
            <person name="Berges H."/>
            <person name="Bidwell S."/>
            <person name="Bisseling T."/>
            <person name="Choisne N."/>
            <person name="Couloux A."/>
            <person name="Denny R."/>
            <person name="Deshpande S."/>
            <person name="Dai X."/>
            <person name="Doyle J.J."/>
            <person name="Dudez A.M."/>
            <person name="Farmer A.D."/>
            <person name="Fouteau S."/>
            <person name="Franken C."/>
            <person name="Gibelin C."/>
            <person name="Gish J."/>
            <person name="Goldstein S."/>
            <person name="Gonzalez A.J."/>
            <person name="Green P.J."/>
            <person name="Hallab A."/>
            <person name="Hartog M."/>
            <person name="Hua A."/>
            <person name="Humphray S.J."/>
            <person name="Jeong D.H."/>
            <person name="Jing Y."/>
            <person name="Jocker A."/>
            <person name="Kenton S.M."/>
            <person name="Kim D.J."/>
            <person name="Klee K."/>
            <person name="Lai H."/>
            <person name="Lang C."/>
            <person name="Lin S."/>
            <person name="Macmil S.L."/>
            <person name="Magdelenat G."/>
            <person name="Matthews L."/>
            <person name="McCorrison J."/>
            <person name="Monaghan E.L."/>
            <person name="Mun J.H."/>
            <person name="Najar F.Z."/>
            <person name="Nicholson C."/>
            <person name="Noirot C."/>
            <person name="O'Bleness M."/>
            <person name="Paule C.R."/>
            <person name="Poulain J."/>
            <person name="Prion F."/>
            <person name="Qin B."/>
            <person name="Qu C."/>
            <person name="Retzel E.F."/>
            <person name="Riddle C."/>
            <person name="Sallet E."/>
            <person name="Samain S."/>
            <person name="Samson N."/>
            <person name="Sanders I."/>
            <person name="Saurat O."/>
            <person name="Scarpelli C."/>
            <person name="Schiex T."/>
            <person name="Segurens B."/>
            <person name="Severin A.J."/>
            <person name="Sherrier D.J."/>
            <person name="Shi R."/>
            <person name="Sims S."/>
            <person name="Singer S.R."/>
            <person name="Sinharoy S."/>
            <person name="Sterck L."/>
            <person name="Viollet A."/>
            <person name="Wang B.B."/>
            <person name="Wang K."/>
            <person name="Wang M."/>
            <person name="Wang X."/>
            <person name="Warfsmann J."/>
            <person name="Weissenbach J."/>
            <person name="White D.D."/>
            <person name="White J.D."/>
            <person name="Wiley G.B."/>
            <person name="Wincker P."/>
            <person name="Xing Y."/>
            <person name="Yang L."/>
            <person name="Yao Z."/>
            <person name="Ying F."/>
            <person name="Zhai J."/>
            <person name="Zhou L."/>
            <person name="Zuber A."/>
            <person name="Denarie J."/>
            <person name="Dixon R.A."/>
            <person name="May G.D."/>
            <person name="Schwartz D.C."/>
            <person name="Rogers J."/>
            <person name="Quetier F."/>
            <person name="Town C.D."/>
            <person name="Roe B.A."/>
        </authorList>
    </citation>
    <scope>NUCLEOTIDE SEQUENCE [LARGE SCALE GENOMIC DNA]</scope>
    <source>
        <strain evidence="1">A17</strain>
        <strain evidence="3 4">cv. Jemalong A17</strain>
    </source>
</reference>
<dbReference type="HOGENOM" id="CLU_053426_0_0_1"/>
<reference evidence="1 4" key="2">
    <citation type="journal article" date="2014" name="BMC Genomics">
        <title>An improved genome release (version Mt4.0) for the model legume Medicago truncatula.</title>
        <authorList>
            <person name="Tang H."/>
            <person name="Krishnakumar V."/>
            <person name="Bidwell S."/>
            <person name="Rosen B."/>
            <person name="Chan A."/>
            <person name="Zhou S."/>
            <person name="Gentzbittel L."/>
            <person name="Childs K.L."/>
            <person name="Yandell M."/>
            <person name="Gundlach H."/>
            <person name="Mayer K.F."/>
            <person name="Schwartz D.C."/>
            <person name="Town C.D."/>
        </authorList>
    </citation>
    <scope>GENOME REANNOTATION</scope>
    <source>
        <strain evidence="1">A17</strain>
        <strain evidence="3 4">cv. Jemalong A17</strain>
    </source>
</reference>
<dbReference type="Gramene" id="rna9052">
    <property type="protein sequence ID" value="RHN73255.1"/>
    <property type="gene ID" value="gene9052"/>
</dbReference>
<reference evidence="5" key="4">
    <citation type="journal article" date="2018" name="Nat. Plants">
        <title>Whole-genome landscape of Medicago truncatula symbiotic genes.</title>
        <authorList>
            <person name="Pecrix Y."/>
            <person name="Staton S.E."/>
            <person name="Sallet E."/>
            <person name="Lelandais-Briere C."/>
            <person name="Moreau S."/>
            <person name="Carrere S."/>
            <person name="Blein T."/>
            <person name="Jardinaud M.F."/>
            <person name="Latrasse D."/>
            <person name="Zouine M."/>
            <person name="Zahm M."/>
            <person name="Kreplak J."/>
            <person name="Mayjonade B."/>
            <person name="Satge C."/>
            <person name="Perez M."/>
            <person name="Cauet S."/>
            <person name="Marande W."/>
            <person name="Chantry-Darmon C."/>
            <person name="Lopez-Roques C."/>
            <person name="Bouchez O."/>
            <person name="Berard A."/>
            <person name="Debelle F."/>
            <person name="Munos S."/>
            <person name="Bendahmane A."/>
            <person name="Berges H."/>
            <person name="Niebel A."/>
            <person name="Buitink J."/>
            <person name="Frugier F."/>
            <person name="Benhamed M."/>
            <person name="Crespi M."/>
            <person name="Gouzy J."/>
            <person name="Gamas P."/>
        </authorList>
    </citation>
    <scope>NUCLEOTIDE SEQUENCE [LARGE SCALE GENOMIC DNA]</scope>
    <source>
        <strain evidence="5">cv. Jemalong A17</strain>
    </source>
</reference>
<accession>A0A072V687</accession>
<sequence length="333" mass="37176">MEGFQKEKQIMVDPLSLKNSPIKQMYNQETTKLPTIITTSSTILHPPTLQPPKLRFLSLSLPNSVNSSPRFDSIKKSNSGSLETQCLKSTNNVTTTLQDLLQEARFGKSKSCGDGRESASLEEFDFDQWLTKLSTKELEKWEWHYGTFTKQEHVKESPKNVVKQMKTTTPHDGFKCNSLCLFLPNFVGKIKPIKIRKEVSEKVAPTMSRNVSLENFECGSWASAAMSHEIDGDSNNSYFDLPLELMKYGSAIEVDSPISSSLVYEKDQLKGVLKNGSARGSARKSEVSPRHVRFSLSSSSSPSYPASPAFCISPRLRKAREDFNTFLAAAQTA</sequence>
<evidence type="ECO:0000313" key="1">
    <source>
        <dbReference type="EMBL" id="KEH37327.1"/>
    </source>
</evidence>
<gene>
    <name evidence="3" type="primary">25488192</name>
    <name evidence="1" type="ordered locus">MTR_2g437600</name>
    <name evidence="2" type="ORF">MtrunA17_Chr2g0296501</name>
</gene>
<evidence type="ECO:0000313" key="3">
    <source>
        <dbReference type="EnsemblPlants" id="KEH37327"/>
    </source>
</evidence>
<dbReference type="Proteomes" id="UP000002051">
    <property type="component" value="Chromosome 2"/>
</dbReference>
<name>A0A072V687_MEDTR</name>
<reference evidence="2" key="5">
    <citation type="journal article" date="2018" name="Nat. Plants">
        <title>Whole-genome landscape of Medicago truncatula symbiotic genes.</title>
        <authorList>
            <person name="Pecrix Y."/>
            <person name="Gamas P."/>
            <person name="Carrere S."/>
        </authorList>
    </citation>
    <scope>NUCLEOTIDE SEQUENCE</scope>
    <source>
        <tissue evidence="2">Leaves</tissue>
    </source>
</reference>
<organism evidence="1 4">
    <name type="scientific">Medicago truncatula</name>
    <name type="common">Barrel medic</name>
    <name type="synonym">Medicago tribuloides</name>
    <dbReference type="NCBI Taxonomy" id="3880"/>
    <lineage>
        <taxon>Eukaryota</taxon>
        <taxon>Viridiplantae</taxon>
        <taxon>Streptophyta</taxon>
        <taxon>Embryophyta</taxon>
        <taxon>Tracheophyta</taxon>
        <taxon>Spermatophyta</taxon>
        <taxon>Magnoliopsida</taxon>
        <taxon>eudicotyledons</taxon>
        <taxon>Gunneridae</taxon>
        <taxon>Pentapetalae</taxon>
        <taxon>rosids</taxon>
        <taxon>fabids</taxon>
        <taxon>Fabales</taxon>
        <taxon>Fabaceae</taxon>
        <taxon>Papilionoideae</taxon>
        <taxon>50 kb inversion clade</taxon>
        <taxon>NPAAA clade</taxon>
        <taxon>Hologalegina</taxon>
        <taxon>IRL clade</taxon>
        <taxon>Trifolieae</taxon>
        <taxon>Medicago</taxon>
    </lineage>
</organism>
<keyword evidence="4" id="KW-1185">Reference proteome</keyword>
<dbReference type="EMBL" id="CM001218">
    <property type="protein sequence ID" value="KEH37327.1"/>
    <property type="molecule type" value="Genomic_DNA"/>
</dbReference>
<dbReference type="KEGG" id="mtr:25488192"/>
<dbReference type="GO" id="GO:0080183">
    <property type="term" value="P:response to photooxidative stress"/>
    <property type="evidence" value="ECO:0007669"/>
    <property type="project" value="InterPro"/>
</dbReference>
<dbReference type="STRING" id="3880.A0A072V687"/>
<dbReference type="EnsemblPlants" id="KEH37327">
    <property type="protein sequence ID" value="KEH37327"/>
    <property type="gene ID" value="MTR_2g437600"/>
</dbReference>
<dbReference type="InterPro" id="IPR040340">
    <property type="entry name" value="CEST/Y3IP1"/>
</dbReference>
<evidence type="ECO:0000313" key="2">
    <source>
        <dbReference type="EMBL" id="RHN73255.1"/>
    </source>
</evidence>
<dbReference type="AlphaFoldDB" id="A0A072V687"/>
<dbReference type="EMBL" id="PSQE01000002">
    <property type="protein sequence ID" value="RHN73255.1"/>
    <property type="molecule type" value="Genomic_DNA"/>
</dbReference>
<proteinExistence type="predicted"/>
<dbReference type="GO" id="GO:0009535">
    <property type="term" value="C:chloroplast thylakoid membrane"/>
    <property type="evidence" value="ECO:0007669"/>
    <property type="project" value="InterPro"/>
</dbReference>
<evidence type="ECO:0000313" key="4">
    <source>
        <dbReference type="Proteomes" id="UP000002051"/>
    </source>
</evidence>
<dbReference type="PANTHER" id="PTHR33672:SF24">
    <property type="entry name" value="OS01G0798600 PROTEIN"/>
    <property type="match status" value="1"/>
</dbReference>
<dbReference type="PANTHER" id="PTHR33672">
    <property type="entry name" value="YCF3-INTERACTING PROTEIN 1, CHLOROPLASTIC"/>
    <property type="match status" value="1"/>
</dbReference>
<dbReference type="GO" id="GO:0048564">
    <property type="term" value="P:photosystem I assembly"/>
    <property type="evidence" value="ECO:0007669"/>
    <property type="project" value="InterPro"/>
</dbReference>
<reference evidence="3" key="3">
    <citation type="submission" date="2015-04" db="UniProtKB">
        <authorList>
            <consortium name="EnsemblPlants"/>
        </authorList>
    </citation>
    <scope>IDENTIFICATION</scope>
    <source>
        <strain evidence="3">cv. Jemalong A17</strain>
    </source>
</reference>
<dbReference type="Proteomes" id="UP000265566">
    <property type="component" value="Chromosome 2"/>
</dbReference>
<evidence type="ECO:0000313" key="5">
    <source>
        <dbReference type="Proteomes" id="UP000265566"/>
    </source>
</evidence>